<organism evidence="1 2">
    <name type="scientific">Phytophthora sojae (strain P6497)</name>
    <name type="common">Soybean stem and root rot agent</name>
    <name type="synonym">Phytophthora megasperma f. sp. glycines</name>
    <dbReference type="NCBI Taxonomy" id="1094619"/>
    <lineage>
        <taxon>Eukaryota</taxon>
        <taxon>Sar</taxon>
        <taxon>Stramenopiles</taxon>
        <taxon>Oomycota</taxon>
        <taxon>Peronosporomycetes</taxon>
        <taxon>Peronosporales</taxon>
        <taxon>Peronosporaceae</taxon>
        <taxon>Phytophthora</taxon>
    </lineage>
</organism>
<accession>G4YQK9</accession>
<name>G4YQK9_PHYSP</name>
<dbReference type="AlphaFoldDB" id="G4YQK9"/>
<dbReference type="SMR" id="G4YQK9"/>
<dbReference type="EMBL" id="JH159151">
    <property type="protein sequence ID" value="EGZ30273.1"/>
    <property type="molecule type" value="Genomic_DNA"/>
</dbReference>
<sequence length="273" mass="30950">MAVMQECSARLRGEDLKRSPEWNEFLGRSGSDPQFVAQTVSYMNASVDPKAVYNWAETIVSALKQSEMHLHHDIATIATVIESIHQNEVPFSIIVYEIGVLQRVDVLVKDEVSKKIEGHALISAEEVFFRIYIFRSTVTNSIEALFTSPVLPMCQRETKYEELTAEFLNTAHRLTPISSRKQGERTPCTMRPNDLSLILSAARSSYQIERLQAAMWLKDACRDEVNRRTLLALFKEELAGVLCELLQDIDQTTVRFAVYAIKKFAESCAALNE</sequence>
<dbReference type="KEGG" id="psoj:PHYSODRAFT_323681"/>
<reference evidence="1 2" key="1">
    <citation type="journal article" date="2006" name="Science">
        <title>Phytophthora genome sequences uncover evolutionary origins and mechanisms of pathogenesis.</title>
        <authorList>
            <person name="Tyler B.M."/>
            <person name="Tripathy S."/>
            <person name="Zhang X."/>
            <person name="Dehal P."/>
            <person name="Jiang R.H."/>
            <person name="Aerts A."/>
            <person name="Arredondo F.D."/>
            <person name="Baxter L."/>
            <person name="Bensasson D."/>
            <person name="Beynon J.L."/>
            <person name="Chapman J."/>
            <person name="Damasceno C.M."/>
            <person name="Dorrance A.E."/>
            <person name="Dou D."/>
            <person name="Dickerman A.W."/>
            <person name="Dubchak I.L."/>
            <person name="Garbelotto M."/>
            <person name="Gijzen M."/>
            <person name="Gordon S.G."/>
            <person name="Govers F."/>
            <person name="Grunwald N.J."/>
            <person name="Huang W."/>
            <person name="Ivors K.L."/>
            <person name="Jones R.W."/>
            <person name="Kamoun S."/>
            <person name="Krampis K."/>
            <person name="Lamour K.H."/>
            <person name="Lee M.K."/>
            <person name="McDonald W.H."/>
            <person name="Medina M."/>
            <person name="Meijer H.J."/>
            <person name="Nordberg E.K."/>
            <person name="Maclean D.J."/>
            <person name="Ospina-Giraldo M.D."/>
            <person name="Morris P.F."/>
            <person name="Phuntumart V."/>
            <person name="Putnam N.H."/>
            <person name="Rash S."/>
            <person name="Rose J.K."/>
            <person name="Sakihama Y."/>
            <person name="Salamov A.A."/>
            <person name="Savidor A."/>
            <person name="Scheuring C.F."/>
            <person name="Smith B.M."/>
            <person name="Sobral B.W."/>
            <person name="Terry A."/>
            <person name="Torto-Alalibo T.A."/>
            <person name="Win J."/>
            <person name="Xu Z."/>
            <person name="Zhang H."/>
            <person name="Grigoriev I.V."/>
            <person name="Rokhsar D.S."/>
            <person name="Boore J.L."/>
        </authorList>
    </citation>
    <scope>NUCLEOTIDE SEQUENCE [LARGE SCALE GENOMIC DNA]</scope>
    <source>
        <strain evidence="1 2">P6497</strain>
    </source>
</reference>
<evidence type="ECO:0000313" key="2">
    <source>
        <dbReference type="Proteomes" id="UP000002640"/>
    </source>
</evidence>
<gene>
    <name evidence="1" type="ORF">PHYSODRAFT_323681</name>
</gene>
<keyword evidence="2" id="KW-1185">Reference proteome</keyword>
<dbReference type="InParanoid" id="G4YQK9"/>
<evidence type="ECO:0000313" key="1">
    <source>
        <dbReference type="EMBL" id="EGZ30273.1"/>
    </source>
</evidence>
<protein>
    <submittedName>
        <fullName evidence="1">Uncharacterized protein</fullName>
    </submittedName>
</protein>
<dbReference type="GeneID" id="20644995"/>
<dbReference type="Proteomes" id="UP000002640">
    <property type="component" value="Unassembled WGS sequence"/>
</dbReference>
<dbReference type="RefSeq" id="XP_009517548.1">
    <property type="nucleotide sequence ID" value="XM_009519253.1"/>
</dbReference>
<proteinExistence type="predicted"/>